<comment type="caution">
    <text evidence="1">The sequence shown here is derived from an EMBL/GenBank/DDBJ whole genome shotgun (WGS) entry which is preliminary data.</text>
</comment>
<dbReference type="RefSeq" id="WP_003320907.1">
    <property type="nucleotide sequence ID" value="NZ_ALPT02000092.1"/>
</dbReference>
<dbReference type="AlphaFoldDB" id="A0A094YR30"/>
<evidence type="ECO:0000313" key="1">
    <source>
        <dbReference type="EMBL" id="KGA95927.1"/>
    </source>
</evidence>
<keyword evidence="3" id="KW-1185">Reference proteome</keyword>
<name>A0A094YR30_ALKAL</name>
<accession>A0A094YR30</accession>
<dbReference type="EMBL" id="ALPT02000092">
    <property type="protein sequence ID" value="KGA95927.1"/>
    <property type="molecule type" value="Genomic_DNA"/>
</dbReference>
<dbReference type="EMBL" id="JALP01000092">
    <property type="protein sequence ID" value="THG91086.1"/>
    <property type="molecule type" value="Genomic_DNA"/>
</dbReference>
<dbReference type="Proteomes" id="UP000002754">
    <property type="component" value="Unassembled WGS sequence"/>
</dbReference>
<organism evidence="1 3">
    <name type="scientific">Alkalihalobacillus alcalophilus ATCC 27647 = CGMCC 1.3604</name>
    <dbReference type="NCBI Taxonomy" id="1218173"/>
    <lineage>
        <taxon>Bacteria</taxon>
        <taxon>Bacillati</taxon>
        <taxon>Bacillota</taxon>
        <taxon>Bacilli</taxon>
        <taxon>Bacillales</taxon>
        <taxon>Bacillaceae</taxon>
        <taxon>Alkalihalobacillus</taxon>
    </lineage>
</organism>
<evidence type="ECO:0000313" key="4">
    <source>
        <dbReference type="Proteomes" id="UP000297014"/>
    </source>
</evidence>
<dbReference type="eggNOG" id="COG0526">
    <property type="taxonomic scope" value="Bacteria"/>
</dbReference>
<reference evidence="1 3" key="1">
    <citation type="journal article" date="2014" name="Genome Announc.">
        <title>Draft Genome Sequence of Bacillus alcalophilus AV1934, a Classic Alkaliphile Isolated from Human Feces in 1934.</title>
        <authorList>
            <person name="Attie O."/>
            <person name="Jayaprakash A."/>
            <person name="Shah H."/>
            <person name="Paulsen I.T."/>
            <person name="Morino M."/>
            <person name="Takahashi Y."/>
            <person name="Narumi I."/>
            <person name="Sachidanandam R."/>
            <person name="Satoh K."/>
            <person name="Ito M."/>
            <person name="Krulwich T.A."/>
        </authorList>
    </citation>
    <scope>NUCLEOTIDE SEQUENCE [LARGE SCALE GENOMIC DNA]</scope>
    <source>
        <strain evidence="1 3">AV1934</strain>
    </source>
</reference>
<gene>
    <name evidence="2" type="ORF">AJ85_07090</name>
    <name evidence="1" type="ORF">BALCAV_0219310</name>
</gene>
<dbReference type="Pfam" id="PF14595">
    <property type="entry name" value="Thioredoxin_9"/>
    <property type="match status" value="1"/>
</dbReference>
<reference evidence="2 4" key="2">
    <citation type="submission" date="2014-01" db="EMBL/GenBank/DDBJ databases">
        <title>Draft genome sequencing of Bacillus alcalophilus CGMCC 1.3604.</title>
        <authorList>
            <person name="Yang J."/>
            <person name="Diao L."/>
            <person name="Yang S."/>
        </authorList>
    </citation>
    <scope>NUCLEOTIDE SEQUENCE [LARGE SCALE GENOMIC DNA]</scope>
    <source>
        <strain evidence="2 4">CGMCC 1.3604</strain>
    </source>
</reference>
<dbReference type="Gene3D" id="3.40.30.10">
    <property type="entry name" value="Glutaredoxin"/>
    <property type="match status" value="1"/>
</dbReference>
<dbReference type="STRING" id="1218173.BALCAV_0219310"/>
<dbReference type="SUPFAM" id="SSF52833">
    <property type="entry name" value="Thioredoxin-like"/>
    <property type="match status" value="1"/>
</dbReference>
<evidence type="ECO:0000313" key="3">
    <source>
        <dbReference type="Proteomes" id="UP000002754"/>
    </source>
</evidence>
<protein>
    <submittedName>
        <fullName evidence="1">Thioredoxin</fullName>
    </submittedName>
</protein>
<dbReference type="OrthoDB" id="6120799at2"/>
<proteinExistence type="predicted"/>
<sequence>MTNLLNWFDKGMTGFEYIQAMNVHKERLLTVYNGVHLKDEEKKRLQQYQTKGLKAIVLTADWCGDAMVNVPILIRLANEALIETRYLIRDEHLELMDQYLTNGKSRSIPIVIFLDENGEEVAKWGPRAPEVQTLVEKLKAEQNIPEDKEDPKYEEAFKAFVQSMSKEFSGNEQIWNEVKTSLMETIEKAI</sequence>
<dbReference type="InterPro" id="IPR036249">
    <property type="entry name" value="Thioredoxin-like_sf"/>
</dbReference>
<evidence type="ECO:0000313" key="2">
    <source>
        <dbReference type="EMBL" id="THG91086.1"/>
    </source>
</evidence>
<dbReference type="Proteomes" id="UP000297014">
    <property type="component" value="Unassembled WGS sequence"/>
</dbReference>